<reference evidence="2" key="1">
    <citation type="submission" date="2017-08" db="EMBL/GenBank/DDBJ databases">
        <authorList>
            <person name="Imhoff J.F."/>
            <person name="Rahn T."/>
            <person name="Kuenzel S."/>
            <person name="Neulinger S.C."/>
        </authorList>
    </citation>
    <scope>NUCLEOTIDE SEQUENCE</scope>
    <source>
        <strain evidence="2">DSM 11080</strain>
    </source>
</reference>
<dbReference type="EMBL" id="NRSJ01000054">
    <property type="protein sequence ID" value="MBK1706875.1"/>
    <property type="molecule type" value="Genomic_DNA"/>
</dbReference>
<accession>A0AAJ0U7R0</accession>
<evidence type="ECO:0000313" key="2">
    <source>
        <dbReference type="EMBL" id="MBK1706875.1"/>
    </source>
</evidence>
<organism evidence="2 3">
    <name type="scientific">Halochromatium glycolicum</name>
    <dbReference type="NCBI Taxonomy" id="85075"/>
    <lineage>
        <taxon>Bacteria</taxon>
        <taxon>Pseudomonadati</taxon>
        <taxon>Pseudomonadota</taxon>
        <taxon>Gammaproteobacteria</taxon>
        <taxon>Chromatiales</taxon>
        <taxon>Chromatiaceae</taxon>
        <taxon>Halochromatium</taxon>
    </lineage>
</organism>
<gene>
    <name evidence="2" type="ORF">CKO40_20620</name>
</gene>
<dbReference type="Pfam" id="PF08885">
    <property type="entry name" value="GSCFA"/>
    <property type="match status" value="1"/>
</dbReference>
<evidence type="ECO:0000313" key="3">
    <source>
        <dbReference type="Proteomes" id="UP001296776"/>
    </source>
</evidence>
<dbReference type="SUPFAM" id="SSF52266">
    <property type="entry name" value="SGNH hydrolase"/>
    <property type="match status" value="1"/>
</dbReference>
<dbReference type="AlphaFoldDB" id="A0AAJ0U7R0"/>
<protein>
    <recommendedName>
        <fullName evidence="1">GSCFA domain-containing protein</fullName>
    </recommendedName>
</protein>
<proteinExistence type="predicted"/>
<comment type="caution">
    <text evidence="2">The sequence shown here is derived from an EMBL/GenBank/DDBJ whole genome shotgun (WGS) entry which is preliminary data.</text>
</comment>
<feature type="domain" description="GSCFA" evidence="1">
    <location>
        <begin position="57"/>
        <end position="306"/>
    </location>
</feature>
<keyword evidence="3" id="KW-1185">Reference proteome</keyword>
<dbReference type="RefSeq" id="WP_200348347.1">
    <property type="nucleotide sequence ID" value="NZ_NRSJ01000054.1"/>
</dbReference>
<name>A0AAJ0U7R0_9GAMM</name>
<evidence type="ECO:0000259" key="1">
    <source>
        <dbReference type="Pfam" id="PF08885"/>
    </source>
</evidence>
<sequence>MSVDQSSRARLQRRLARMAENDILGLSERQIYAPEAHLNPDHLLPDPTPLFDKNTPIGSMGSCFAREIKSHLQESGYNYVHYGEGPRAAHGSAPWERVYNTACIRQEVERAFGLFDPDPVADSEGRMHDLHRMKTVFNSSEEATATIAQYKQQARAALMDSDVFIITLGLSEVWYDQKTNRVFAQVPPKSAYVAERHAFRLLTPDENVVNVRTAIELLRQHNPHVQVILTVSPVPLRATFFNRSVVVSNHVSKSTLLYTAHAITQELDGVHYFPSYEITHHLVEEPFDWDSRHVTKAAVDMIMDLFHRTFGSQSKHE</sequence>
<dbReference type="InterPro" id="IPR014982">
    <property type="entry name" value="GSCFA"/>
</dbReference>
<dbReference type="Proteomes" id="UP001296776">
    <property type="component" value="Unassembled WGS sequence"/>
</dbReference>
<reference evidence="2" key="2">
    <citation type="journal article" date="2020" name="Microorganisms">
        <title>Osmotic Adaptation and Compatible Solute Biosynthesis of Phototrophic Bacteria as Revealed from Genome Analyses.</title>
        <authorList>
            <person name="Imhoff J.F."/>
            <person name="Rahn T."/>
            <person name="Kunzel S."/>
            <person name="Keller A."/>
            <person name="Neulinger S.C."/>
        </authorList>
    </citation>
    <scope>NUCLEOTIDE SEQUENCE</scope>
    <source>
        <strain evidence="2">DSM 11080</strain>
    </source>
</reference>